<evidence type="ECO:0000256" key="1">
    <source>
        <dbReference type="SAM" id="SignalP"/>
    </source>
</evidence>
<feature type="chain" id="PRO_5025526571" evidence="1">
    <location>
        <begin position="25"/>
        <end position="115"/>
    </location>
</feature>
<reference evidence="2 3" key="1">
    <citation type="journal article" date="2019" name="Plant Biotechnol. J.">
        <title>The red bayberry genome and genetic basis of sex determination.</title>
        <authorList>
            <person name="Jia H.M."/>
            <person name="Jia H.J."/>
            <person name="Cai Q.L."/>
            <person name="Wang Y."/>
            <person name="Zhao H.B."/>
            <person name="Yang W.F."/>
            <person name="Wang G.Y."/>
            <person name="Li Y.H."/>
            <person name="Zhan D.L."/>
            <person name="Shen Y.T."/>
            <person name="Niu Q.F."/>
            <person name="Chang L."/>
            <person name="Qiu J."/>
            <person name="Zhao L."/>
            <person name="Xie H.B."/>
            <person name="Fu W.Y."/>
            <person name="Jin J."/>
            <person name="Li X.W."/>
            <person name="Jiao Y."/>
            <person name="Zhou C.C."/>
            <person name="Tu T."/>
            <person name="Chai C.Y."/>
            <person name="Gao J.L."/>
            <person name="Fan L.J."/>
            <person name="van de Weg E."/>
            <person name="Wang J.Y."/>
            <person name="Gao Z.S."/>
        </authorList>
    </citation>
    <scope>NUCLEOTIDE SEQUENCE [LARGE SCALE GENOMIC DNA]</scope>
    <source>
        <tissue evidence="2">Leaves</tissue>
    </source>
</reference>
<organism evidence="2 3">
    <name type="scientific">Morella rubra</name>
    <name type="common">Chinese bayberry</name>
    <dbReference type="NCBI Taxonomy" id="262757"/>
    <lineage>
        <taxon>Eukaryota</taxon>
        <taxon>Viridiplantae</taxon>
        <taxon>Streptophyta</taxon>
        <taxon>Embryophyta</taxon>
        <taxon>Tracheophyta</taxon>
        <taxon>Spermatophyta</taxon>
        <taxon>Magnoliopsida</taxon>
        <taxon>eudicotyledons</taxon>
        <taxon>Gunneridae</taxon>
        <taxon>Pentapetalae</taxon>
        <taxon>rosids</taxon>
        <taxon>fabids</taxon>
        <taxon>Fagales</taxon>
        <taxon>Myricaceae</taxon>
        <taxon>Morella</taxon>
    </lineage>
</organism>
<keyword evidence="3" id="KW-1185">Reference proteome</keyword>
<name>A0A6A1WIB2_9ROSI</name>
<keyword evidence="1" id="KW-0732">Signal</keyword>
<comment type="caution">
    <text evidence="2">The sequence shown here is derived from an EMBL/GenBank/DDBJ whole genome shotgun (WGS) entry which is preliminary data.</text>
</comment>
<evidence type="ECO:0000313" key="3">
    <source>
        <dbReference type="Proteomes" id="UP000516437"/>
    </source>
</evidence>
<proteinExistence type="predicted"/>
<dbReference type="AlphaFoldDB" id="A0A6A1WIB2"/>
<sequence length="115" mass="12589">MAGRRITVVMMMELLIVILIEVEANDIAPSPSPFPVRLPHFSELDKVHEGRGPLTVCVTNQVELACAHLPRSPFPQYFLYDLCVINGIIHCMTHLSALDDPAMANPGPNLKGANS</sequence>
<feature type="signal peptide" evidence="1">
    <location>
        <begin position="1"/>
        <end position="24"/>
    </location>
</feature>
<accession>A0A6A1WIB2</accession>
<protein>
    <submittedName>
        <fullName evidence="2">Uncharacterized protein</fullName>
    </submittedName>
</protein>
<dbReference type="Proteomes" id="UP000516437">
    <property type="component" value="Chromosome 1"/>
</dbReference>
<evidence type="ECO:0000313" key="2">
    <source>
        <dbReference type="EMBL" id="KAB1225025.1"/>
    </source>
</evidence>
<gene>
    <name evidence="2" type="ORF">CJ030_MR1G027077</name>
</gene>
<dbReference type="EMBL" id="RXIC02000019">
    <property type="protein sequence ID" value="KAB1225025.1"/>
    <property type="molecule type" value="Genomic_DNA"/>
</dbReference>